<sequence>MIQGPESSAGRVRPAGGGARLRRVAKGLAGAALMLAASGAVLAQEAGRPAIQTNQAYVDSLPGDAAAIDFADPVAVFRHVFSGLDGEVTVYPTENYFYYRFLHRGVRYAGNIRLDVLDRDDGWLHFAYFRDYTEWSSSEPVSYRRLGPQDGIAVTRLAPLRYAVAFEGRTVVFQLNDLAGVRPPEGLIRADETYIGPVHDESGIRFFALYNRTIKAFQYLLDESVPVLDVLEPSAISPDILIGVRTGFAFHRDKYRDRKILIGVFEGNANVNNYFDGPFDQLPDNFLADGRLREAILDIEPDLAGTIDRYGNSNGGAERYFIGSYLHYRYHDDLAVFSDCAADTSLPEELYYGCFSIDEGPDGLTAGEVDR</sequence>
<dbReference type="Proteomes" id="UP000008130">
    <property type="component" value="Chromosome"/>
</dbReference>
<evidence type="ECO:0000313" key="3">
    <source>
        <dbReference type="Proteomes" id="UP000008130"/>
    </source>
</evidence>
<name>F2IZA0_POLGS</name>
<dbReference type="OrthoDB" id="8111740at2"/>
<dbReference type="HOGENOM" id="CLU_756216_0_0_5"/>
<keyword evidence="3" id="KW-1185">Reference proteome</keyword>
<keyword evidence="1" id="KW-0732">Signal</keyword>
<evidence type="ECO:0000313" key="2">
    <source>
        <dbReference type="EMBL" id="ADZ71823.1"/>
    </source>
</evidence>
<dbReference type="EMBL" id="CP002568">
    <property type="protein sequence ID" value="ADZ71823.1"/>
    <property type="molecule type" value="Genomic_DNA"/>
</dbReference>
<proteinExistence type="predicted"/>
<gene>
    <name evidence="2" type="ordered locus">SL003B_3401</name>
</gene>
<dbReference type="KEGG" id="pgv:SL003B_3401"/>
<feature type="chain" id="PRO_5003278589" description="Lipoprotein" evidence="1">
    <location>
        <begin position="44"/>
        <end position="371"/>
    </location>
</feature>
<reference evidence="2 3" key="1">
    <citation type="journal article" date="2011" name="J. Bacteriol.">
        <title>Complete genome sequence of Polymorphum gilvum SL003B-26A1T, a crude oil-degrading bacterium from oil-polluted saline soil.</title>
        <authorList>
            <person name="Li S.G."/>
            <person name="Tang Y.Q."/>
            <person name="Nie Y."/>
            <person name="Cai M."/>
            <person name="Wu X.L."/>
        </authorList>
    </citation>
    <scope>NUCLEOTIDE SEQUENCE [LARGE SCALE GENOMIC DNA]</scope>
    <source>
        <strain evidence="3">LMG 25793 / CGMCC 1.9160 / SL003B-26A1</strain>
    </source>
</reference>
<dbReference type="AlphaFoldDB" id="F2IZA0"/>
<dbReference type="eggNOG" id="ENOG502Z7UZ">
    <property type="taxonomic scope" value="Bacteria"/>
</dbReference>
<dbReference type="STRING" id="991905.SL003B_3401"/>
<evidence type="ECO:0008006" key="4">
    <source>
        <dbReference type="Google" id="ProtNLM"/>
    </source>
</evidence>
<dbReference type="RefSeq" id="WP_013654132.1">
    <property type="nucleotide sequence ID" value="NC_015259.1"/>
</dbReference>
<evidence type="ECO:0000256" key="1">
    <source>
        <dbReference type="SAM" id="SignalP"/>
    </source>
</evidence>
<organism evidence="2 3">
    <name type="scientific">Polymorphum gilvum (strain LMG 25793 / CGMCC 1.9160 / SL003B-26A1)</name>
    <dbReference type="NCBI Taxonomy" id="991905"/>
    <lineage>
        <taxon>Bacteria</taxon>
        <taxon>Pseudomonadati</taxon>
        <taxon>Pseudomonadota</taxon>
        <taxon>Alphaproteobacteria</taxon>
        <taxon>Rhodobacterales</taxon>
        <taxon>Paracoccaceae</taxon>
        <taxon>Polymorphum</taxon>
    </lineage>
</organism>
<feature type="signal peptide" evidence="1">
    <location>
        <begin position="1"/>
        <end position="43"/>
    </location>
</feature>
<accession>F2IZA0</accession>
<protein>
    <recommendedName>
        <fullName evidence="4">Lipoprotein</fullName>
    </recommendedName>
</protein>